<dbReference type="InterPro" id="IPR001789">
    <property type="entry name" value="Sig_transdc_resp-reg_receiver"/>
</dbReference>
<dbReference type="SUPFAM" id="SSF52172">
    <property type="entry name" value="CheY-like"/>
    <property type="match status" value="1"/>
</dbReference>
<evidence type="ECO:0000256" key="1">
    <source>
        <dbReference type="PROSITE-ProRule" id="PRU00169"/>
    </source>
</evidence>
<organism evidence="2 3">
    <name type="scientific">Streptomyces lavendulae subsp. lavendulae</name>
    <dbReference type="NCBI Taxonomy" id="58340"/>
    <lineage>
        <taxon>Bacteria</taxon>
        <taxon>Bacillati</taxon>
        <taxon>Actinomycetota</taxon>
        <taxon>Actinomycetes</taxon>
        <taxon>Kitasatosporales</taxon>
        <taxon>Streptomycetaceae</taxon>
        <taxon>Streptomyces</taxon>
    </lineage>
</organism>
<comment type="caution">
    <text evidence="1">Lacks conserved residue(s) required for the propagation of feature annotation.</text>
</comment>
<gene>
    <name evidence="2" type="ORF">SLAV_36840</name>
</gene>
<sequence>MFLTAHHALDDRLTRFSAGGNDYLAKPFHPRRARRPSAPAAAGALLLDPPVDLTPTEFRLPAVLIAAAGGLVTHGALVSGRAGPRGPG</sequence>
<name>A0A2K8PTG4_STRLA</name>
<evidence type="ECO:0000313" key="2">
    <source>
        <dbReference type="EMBL" id="ATZ29133.1"/>
    </source>
</evidence>
<dbReference type="GO" id="GO:0000160">
    <property type="term" value="P:phosphorelay signal transduction system"/>
    <property type="evidence" value="ECO:0007669"/>
    <property type="project" value="InterPro"/>
</dbReference>
<keyword evidence="2" id="KW-0238">DNA-binding</keyword>
<dbReference type="KEGG" id="slx:SLAV_36840"/>
<proteinExistence type="predicted"/>
<keyword evidence="3" id="KW-1185">Reference proteome</keyword>
<dbReference type="PROSITE" id="PS50110">
    <property type="entry name" value="RESPONSE_REGULATORY"/>
    <property type="match status" value="1"/>
</dbReference>
<evidence type="ECO:0000313" key="3">
    <source>
        <dbReference type="Proteomes" id="UP000231791"/>
    </source>
</evidence>
<dbReference type="Proteomes" id="UP000231791">
    <property type="component" value="Chromosome"/>
</dbReference>
<dbReference type="InterPro" id="IPR011006">
    <property type="entry name" value="CheY-like_superfamily"/>
</dbReference>
<reference evidence="2 3" key="1">
    <citation type="submission" date="2017-11" db="EMBL/GenBank/DDBJ databases">
        <title>Complete genome sequence of Streptomyces lavendulae subsp. lavendulae CCM 3239 (formerly 'Streptomyces aureofaciens CCM 3239'), the producer of the angucycline-type antibiotic auricin.</title>
        <authorList>
            <person name="Busche T."/>
            <person name="Novakova R."/>
            <person name="Al'Dilaimi A."/>
            <person name="Homerova D."/>
            <person name="Feckova L."/>
            <person name="Rezuchova B."/>
            <person name="Mingyar E."/>
            <person name="Csolleiova D."/>
            <person name="Bekeova C."/>
            <person name="Winkler A."/>
            <person name="Sevcikova B."/>
            <person name="Kalinowski J."/>
            <person name="Kormanec J."/>
            <person name="Ruckert C."/>
        </authorList>
    </citation>
    <scope>NUCLEOTIDE SEQUENCE [LARGE SCALE GENOMIC DNA]</scope>
    <source>
        <strain evidence="2 3">CCM 3239</strain>
    </source>
</reference>
<dbReference type="GO" id="GO:0003677">
    <property type="term" value="F:DNA binding"/>
    <property type="evidence" value="ECO:0007669"/>
    <property type="project" value="UniProtKB-KW"/>
</dbReference>
<dbReference type="EMBL" id="CP024985">
    <property type="protein sequence ID" value="ATZ29133.1"/>
    <property type="molecule type" value="Genomic_DNA"/>
</dbReference>
<accession>A0A2K8PTG4</accession>
<dbReference type="AlphaFoldDB" id="A0A2K8PTG4"/>
<protein>
    <submittedName>
        <fullName evidence="2">DNA-binding transcriptional activator KdpE</fullName>
    </submittedName>
</protein>